<name>A0AA39MR21_9AGAR</name>
<sequence length="277" mass="29838">MSKKVNSSFSAKYLLGDDHEHPCLLPSSSPQQTVGIMSANCPPQLHLTLPANATSFKRSFEQFGFDLESPTTGNDVGSSSTDNGGRRDRNKRARSASSVSAHSISSSSSRSSTVVSSGEASPSGSDAAPAVDQESVIIPPLPPRLPTPVIQDIEMPDYPLTVEPSASISAEDSRPSRNGSGGRGEDEDPFSLTLQRFGEFDTQISVLRHSRTPTLPRTPTPPPTLPPLSLAEEQQPNRHDQIHLDLHLPVLTGLLPARVQLMMMKDPRTPLQIRPLV</sequence>
<feature type="region of interest" description="Disordered" evidence="1">
    <location>
        <begin position="209"/>
        <end position="238"/>
    </location>
</feature>
<evidence type="ECO:0000313" key="2">
    <source>
        <dbReference type="EMBL" id="KAK0443492.1"/>
    </source>
</evidence>
<protein>
    <submittedName>
        <fullName evidence="2">Uncharacterized protein</fullName>
    </submittedName>
</protein>
<organism evidence="2 3">
    <name type="scientific">Armillaria borealis</name>
    <dbReference type="NCBI Taxonomy" id="47425"/>
    <lineage>
        <taxon>Eukaryota</taxon>
        <taxon>Fungi</taxon>
        <taxon>Dikarya</taxon>
        <taxon>Basidiomycota</taxon>
        <taxon>Agaricomycotina</taxon>
        <taxon>Agaricomycetes</taxon>
        <taxon>Agaricomycetidae</taxon>
        <taxon>Agaricales</taxon>
        <taxon>Marasmiineae</taxon>
        <taxon>Physalacriaceae</taxon>
        <taxon>Armillaria</taxon>
    </lineage>
</organism>
<feature type="compositionally biased region" description="Low complexity" evidence="1">
    <location>
        <begin position="95"/>
        <end position="123"/>
    </location>
</feature>
<dbReference type="EMBL" id="JAUEPT010000022">
    <property type="protein sequence ID" value="KAK0443492.1"/>
    <property type="molecule type" value="Genomic_DNA"/>
</dbReference>
<feature type="compositionally biased region" description="Pro residues" evidence="1">
    <location>
        <begin position="216"/>
        <end position="226"/>
    </location>
</feature>
<comment type="caution">
    <text evidence="2">The sequence shown here is derived from an EMBL/GenBank/DDBJ whole genome shotgun (WGS) entry which is preliminary data.</text>
</comment>
<feature type="region of interest" description="Disordered" evidence="1">
    <location>
        <begin position="66"/>
        <end position="130"/>
    </location>
</feature>
<proteinExistence type="predicted"/>
<dbReference type="AlphaFoldDB" id="A0AA39MR21"/>
<evidence type="ECO:0000256" key="1">
    <source>
        <dbReference type="SAM" id="MobiDB-lite"/>
    </source>
</evidence>
<feature type="compositionally biased region" description="Polar residues" evidence="1">
    <location>
        <begin position="69"/>
        <end position="83"/>
    </location>
</feature>
<dbReference type="Proteomes" id="UP001175226">
    <property type="component" value="Unassembled WGS sequence"/>
</dbReference>
<accession>A0AA39MR21</accession>
<reference evidence="2" key="1">
    <citation type="submission" date="2023-06" db="EMBL/GenBank/DDBJ databases">
        <authorList>
            <consortium name="Lawrence Berkeley National Laboratory"/>
            <person name="Ahrendt S."/>
            <person name="Sahu N."/>
            <person name="Indic B."/>
            <person name="Wong-Bajracharya J."/>
            <person name="Merenyi Z."/>
            <person name="Ke H.-M."/>
            <person name="Monk M."/>
            <person name="Kocsube S."/>
            <person name="Drula E."/>
            <person name="Lipzen A."/>
            <person name="Balint B."/>
            <person name="Henrissat B."/>
            <person name="Andreopoulos B."/>
            <person name="Martin F.M."/>
            <person name="Harder C.B."/>
            <person name="Rigling D."/>
            <person name="Ford K.L."/>
            <person name="Foster G.D."/>
            <person name="Pangilinan J."/>
            <person name="Papanicolaou A."/>
            <person name="Barry K."/>
            <person name="LaButti K."/>
            <person name="Viragh M."/>
            <person name="Koriabine M."/>
            <person name="Yan M."/>
            <person name="Riley R."/>
            <person name="Champramary S."/>
            <person name="Plett K.L."/>
            <person name="Tsai I.J."/>
            <person name="Slot J."/>
            <person name="Sipos G."/>
            <person name="Plett J."/>
            <person name="Nagy L.G."/>
            <person name="Grigoriev I.V."/>
        </authorList>
    </citation>
    <scope>NUCLEOTIDE SEQUENCE</scope>
    <source>
        <strain evidence="2">FPL87.14</strain>
    </source>
</reference>
<gene>
    <name evidence="2" type="ORF">EV421DRAFT_520054</name>
</gene>
<evidence type="ECO:0000313" key="3">
    <source>
        <dbReference type="Proteomes" id="UP001175226"/>
    </source>
</evidence>
<keyword evidence="3" id="KW-1185">Reference proteome</keyword>
<feature type="region of interest" description="Disordered" evidence="1">
    <location>
        <begin position="164"/>
        <end position="189"/>
    </location>
</feature>